<sequence>MRPPHASAAGVSARLKLMTYLSSKGTRLFAIFQARNLFIPLAVILMTMMIFLAACGGGGTNQPQTGQSRVGGDLSTGLNSDVVTLDPLKSTALVDRQVMLNIYDTLVRVDAQNMIQPDLATSWTQPNAKELDFTLRTDVKFQDGTPFNADAVVFNINRILSTPSSPRYSELSSVQAVTAVDPSHVRFTLKKAFSPLLATLTDRSGMILSPTAVKKLGANLGNAPTGAGSGPFMFSEWVKSDHLTIKRNPHYWQKDAQGTALPYLNSVKYRPMTNESVEFSNLQTGSIQSADTVGATNVATVKSNSNLIYKQVPGLSFYGMMLNTKVAPFNDVNVRRAVAWGINKEEIVSGVLKGLGSVAQGPIPPSSWAYNKDFAPYTYSVAKAKAALSQSGKTSVSFTLSIASGSPALTQQAQFIQSELQPAGITVNIKQEPFATLLSDTSSHNFVAALLGWSGRPDPDGNMYSYFHTGGGNNDMQYSNPQVDKLLEDARSTTDQQKRATDYQQAEQQVMQDVPYVFIYHGIAIQATTNKVKNFTILPTTIMNFSNVYLSQ</sequence>
<gene>
    <name evidence="6" type="primary">dppA</name>
    <name evidence="6" type="ORF">KSZ_54110</name>
</gene>
<keyword evidence="3" id="KW-0732">Signal</keyword>
<protein>
    <submittedName>
        <fullName evidence="6">Peptide ABC transporter substrate-binding protein</fullName>
    </submittedName>
</protein>
<evidence type="ECO:0000256" key="1">
    <source>
        <dbReference type="ARBA" id="ARBA00005695"/>
    </source>
</evidence>
<dbReference type="Gene3D" id="3.90.76.10">
    <property type="entry name" value="Dipeptide-binding Protein, Domain 1"/>
    <property type="match status" value="1"/>
</dbReference>
<dbReference type="Gene3D" id="3.10.105.10">
    <property type="entry name" value="Dipeptide-binding Protein, Domain 3"/>
    <property type="match status" value="1"/>
</dbReference>
<evidence type="ECO:0000259" key="5">
    <source>
        <dbReference type="Pfam" id="PF00496"/>
    </source>
</evidence>
<dbReference type="InterPro" id="IPR000914">
    <property type="entry name" value="SBP_5_dom"/>
</dbReference>
<dbReference type="PANTHER" id="PTHR30290">
    <property type="entry name" value="PERIPLASMIC BINDING COMPONENT OF ABC TRANSPORTER"/>
    <property type="match status" value="1"/>
</dbReference>
<dbReference type="PANTHER" id="PTHR30290:SF9">
    <property type="entry name" value="OLIGOPEPTIDE-BINDING PROTEIN APPA"/>
    <property type="match status" value="1"/>
</dbReference>
<comment type="similarity">
    <text evidence="1">Belongs to the bacterial solute-binding protein 5 family.</text>
</comment>
<evidence type="ECO:0000313" key="7">
    <source>
        <dbReference type="Proteomes" id="UP000635565"/>
    </source>
</evidence>
<dbReference type="InterPro" id="IPR030678">
    <property type="entry name" value="Peptide/Ni-bd"/>
</dbReference>
<name>A0ABQ3VNN0_9CHLR</name>
<evidence type="ECO:0000256" key="4">
    <source>
        <dbReference type="SAM" id="Phobius"/>
    </source>
</evidence>
<organism evidence="6 7">
    <name type="scientific">Dictyobacter formicarum</name>
    <dbReference type="NCBI Taxonomy" id="2778368"/>
    <lineage>
        <taxon>Bacteria</taxon>
        <taxon>Bacillati</taxon>
        <taxon>Chloroflexota</taxon>
        <taxon>Ktedonobacteria</taxon>
        <taxon>Ktedonobacterales</taxon>
        <taxon>Dictyobacteraceae</taxon>
        <taxon>Dictyobacter</taxon>
    </lineage>
</organism>
<dbReference type="Proteomes" id="UP000635565">
    <property type="component" value="Unassembled WGS sequence"/>
</dbReference>
<dbReference type="EMBL" id="BNJJ01000017">
    <property type="protein sequence ID" value="GHO87405.1"/>
    <property type="molecule type" value="Genomic_DNA"/>
</dbReference>
<accession>A0ABQ3VNN0</accession>
<evidence type="ECO:0000256" key="3">
    <source>
        <dbReference type="ARBA" id="ARBA00022729"/>
    </source>
</evidence>
<feature type="domain" description="Solute-binding protein family 5" evidence="5">
    <location>
        <begin position="115"/>
        <end position="473"/>
    </location>
</feature>
<keyword evidence="4" id="KW-0812">Transmembrane</keyword>
<dbReference type="Gene3D" id="3.40.190.10">
    <property type="entry name" value="Periplasmic binding protein-like II"/>
    <property type="match status" value="1"/>
</dbReference>
<evidence type="ECO:0000313" key="6">
    <source>
        <dbReference type="EMBL" id="GHO87405.1"/>
    </source>
</evidence>
<dbReference type="Pfam" id="PF00496">
    <property type="entry name" value="SBP_bac_5"/>
    <property type="match status" value="1"/>
</dbReference>
<proteinExistence type="inferred from homology"/>
<evidence type="ECO:0000256" key="2">
    <source>
        <dbReference type="ARBA" id="ARBA00022448"/>
    </source>
</evidence>
<dbReference type="PIRSF" id="PIRSF002741">
    <property type="entry name" value="MppA"/>
    <property type="match status" value="1"/>
</dbReference>
<keyword evidence="2" id="KW-0813">Transport</keyword>
<keyword evidence="4" id="KW-0472">Membrane</keyword>
<reference evidence="6 7" key="1">
    <citation type="journal article" date="2021" name="Int. J. Syst. Evol. Microbiol.">
        <title>Reticulibacter mediterranei gen. nov., sp. nov., within the new family Reticulibacteraceae fam. nov., and Ktedonospora formicarum gen. nov., sp. nov., Ktedonobacter robiniae sp. nov., Dictyobacter formicarum sp. nov. and Dictyobacter arantiisoli sp. nov., belonging to the class Ktedonobacteria.</title>
        <authorList>
            <person name="Yabe S."/>
            <person name="Zheng Y."/>
            <person name="Wang C.M."/>
            <person name="Sakai Y."/>
            <person name="Abe K."/>
            <person name="Yokota A."/>
            <person name="Donadio S."/>
            <person name="Cavaletti L."/>
            <person name="Monciardini P."/>
        </authorList>
    </citation>
    <scope>NUCLEOTIDE SEQUENCE [LARGE SCALE GENOMIC DNA]</scope>
    <source>
        <strain evidence="6 7">SOSP1-9</strain>
    </source>
</reference>
<feature type="transmembrane region" description="Helical" evidence="4">
    <location>
        <begin position="37"/>
        <end position="59"/>
    </location>
</feature>
<dbReference type="InterPro" id="IPR039424">
    <property type="entry name" value="SBP_5"/>
</dbReference>
<dbReference type="SUPFAM" id="SSF53850">
    <property type="entry name" value="Periplasmic binding protein-like II"/>
    <property type="match status" value="1"/>
</dbReference>
<keyword evidence="7" id="KW-1185">Reference proteome</keyword>
<comment type="caution">
    <text evidence="6">The sequence shown here is derived from an EMBL/GenBank/DDBJ whole genome shotgun (WGS) entry which is preliminary data.</text>
</comment>
<keyword evidence="4" id="KW-1133">Transmembrane helix</keyword>